<dbReference type="PROSITE" id="PS51186">
    <property type="entry name" value="GNAT"/>
    <property type="match status" value="1"/>
</dbReference>
<keyword evidence="2" id="KW-0808">Transferase</keyword>
<evidence type="ECO:0000259" key="1">
    <source>
        <dbReference type="PROSITE" id="PS51186"/>
    </source>
</evidence>
<dbReference type="RefSeq" id="WP_043949635.1">
    <property type="nucleotide sequence ID" value="NZ_HG966617.1"/>
</dbReference>
<dbReference type="Pfam" id="PF13527">
    <property type="entry name" value="Acetyltransf_9"/>
    <property type="match status" value="1"/>
</dbReference>
<keyword evidence="3" id="KW-1185">Reference proteome</keyword>
<name>X5MC40_9HYPH</name>
<dbReference type="OrthoDB" id="9815099at2"/>
<proteinExistence type="predicted"/>
<dbReference type="STRING" id="1458461.BN1012_Phect558"/>
<dbReference type="InterPro" id="IPR016181">
    <property type="entry name" value="Acyl_CoA_acyltransferase"/>
</dbReference>
<evidence type="ECO:0000313" key="2">
    <source>
        <dbReference type="EMBL" id="CDO58772.1"/>
    </source>
</evidence>
<protein>
    <submittedName>
        <fullName evidence="2">Acetyltransferase, GNAT family</fullName>
    </submittedName>
</protein>
<dbReference type="InterPro" id="IPR000182">
    <property type="entry name" value="GNAT_dom"/>
</dbReference>
<dbReference type="HOGENOM" id="CLU_081840_0_2_5"/>
<feature type="domain" description="N-acetyltransferase" evidence="1">
    <location>
        <begin position="15"/>
        <end position="176"/>
    </location>
</feature>
<organism evidence="2 3">
    <name type="scientific">Candidatus Phaeomarinibacter ectocarpi</name>
    <dbReference type="NCBI Taxonomy" id="1458461"/>
    <lineage>
        <taxon>Bacteria</taxon>
        <taxon>Pseudomonadati</taxon>
        <taxon>Pseudomonadota</taxon>
        <taxon>Alphaproteobacteria</taxon>
        <taxon>Hyphomicrobiales</taxon>
        <taxon>Parvibaculaceae</taxon>
        <taxon>Candidatus Phaeomarinibacter</taxon>
    </lineage>
</organism>
<reference evidence="2 3" key="1">
    <citation type="journal article" date="2014" name="Front. Genet.">
        <title>Genome and metabolic network of "Candidatus Phaeomarinobacter ectocarpi" Ec32, a new candidate genus of Alphaproteobacteria frequently associated with brown algae.</title>
        <authorList>
            <person name="Dittami S.M."/>
            <person name="Barbeyron T."/>
            <person name="Boyen C."/>
            <person name="Cambefort J."/>
            <person name="Collet G."/>
            <person name="Delage L."/>
            <person name="Gobet A."/>
            <person name="Groisillier A."/>
            <person name="Leblanc C."/>
            <person name="Michel G."/>
            <person name="Scornet D."/>
            <person name="Siegel A."/>
            <person name="Tapia J.E."/>
            <person name="Tonon T."/>
        </authorList>
    </citation>
    <scope>NUCLEOTIDE SEQUENCE [LARGE SCALE GENOMIC DNA]</scope>
    <source>
        <strain evidence="2 3">Ec32</strain>
    </source>
</reference>
<dbReference type="EMBL" id="HG966617">
    <property type="protein sequence ID" value="CDO58772.1"/>
    <property type="molecule type" value="Genomic_DNA"/>
</dbReference>
<dbReference type="Proteomes" id="UP000032160">
    <property type="component" value="Chromosome I"/>
</dbReference>
<gene>
    <name evidence="2" type="ORF">BN1012_Phect558</name>
</gene>
<accession>X5MC40</accession>
<dbReference type="SUPFAM" id="SSF55729">
    <property type="entry name" value="Acyl-CoA N-acyltransferases (Nat)"/>
    <property type="match status" value="1"/>
</dbReference>
<dbReference type="KEGG" id="pect:BN1012_Phect558"/>
<sequence>MPSHSSSAPASLAPFVVRPQTQGHAKAVDALLDLAFGPGRFAKASYRLREGVDPIDTLSFVAEYTNVAGPRGDTEEKLAGSIRYWPVQIGPNAEGAVTDALLLGPLAVAPDLQSKGAGLALMAASLAAAKEQGHGLVFLVGDLPYYQRAGFSKVPAGQVVMPQPYDPERLLWIALEPGADEGIAGDMMRPRGL</sequence>
<dbReference type="GO" id="GO:0016747">
    <property type="term" value="F:acyltransferase activity, transferring groups other than amino-acyl groups"/>
    <property type="evidence" value="ECO:0007669"/>
    <property type="project" value="InterPro"/>
</dbReference>
<evidence type="ECO:0000313" key="3">
    <source>
        <dbReference type="Proteomes" id="UP000032160"/>
    </source>
</evidence>
<dbReference type="Gene3D" id="3.40.630.30">
    <property type="match status" value="1"/>
</dbReference>
<dbReference type="AlphaFoldDB" id="X5MC40"/>